<feature type="compositionally biased region" description="Basic residues" evidence="1">
    <location>
        <begin position="1"/>
        <end position="11"/>
    </location>
</feature>
<evidence type="ECO:0000313" key="2">
    <source>
        <dbReference type="EMBL" id="KAF8755924.1"/>
    </source>
</evidence>
<proteinExistence type="predicted"/>
<feature type="compositionally biased region" description="Pro residues" evidence="1">
    <location>
        <begin position="45"/>
        <end position="55"/>
    </location>
</feature>
<feature type="compositionally biased region" description="Polar residues" evidence="1">
    <location>
        <begin position="86"/>
        <end position="99"/>
    </location>
</feature>
<feature type="region of interest" description="Disordered" evidence="1">
    <location>
        <begin position="1"/>
        <end position="133"/>
    </location>
</feature>
<reference evidence="2" key="1">
    <citation type="submission" date="2020-09" db="EMBL/GenBank/DDBJ databases">
        <title>Comparative genome analyses of four rice-infecting Rhizoctonia solani isolates reveal extensive enrichment of homogalacturonan modification genes.</title>
        <authorList>
            <person name="Lee D.-Y."/>
            <person name="Jeon J."/>
            <person name="Kim K.-T."/>
            <person name="Cheong K."/>
            <person name="Song H."/>
            <person name="Choi G."/>
            <person name="Ko J."/>
            <person name="Opiyo S.O."/>
            <person name="Zuo S."/>
            <person name="Madhav S."/>
            <person name="Lee Y.-H."/>
            <person name="Wang G.-L."/>
        </authorList>
    </citation>
    <scope>NUCLEOTIDE SEQUENCE</scope>
    <source>
        <strain evidence="2">AG1-IA B2</strain>
    </source>
</reference>
<accession>A0A8H7IEH6</accession>
<dbReference type="InterPro" id="IPR015915">
    <property type="entry name" value="Kelch-typ_b-propeller"/>
</dbReference>
<feature type="compositionally biased region" description="Low complexity" evidence="1">
    <location>
        <begin position="71"/>
        <end position="85"/>
    </location>
</feature>
<sequence length="248" mass="26964">MASFFSRKRHTAQPPAAPQPQSQAQPQPQPPPTQTQSTGSIGRNPAPPRPQPPPQSLQQQPHQHTPDPLAQQQQQQQPQQPPSSSGHVQTPSQSGGSSRPRQDYPWSVRRLQVEGPMRVPGGTTASVTSMTGPPLPRYGHSVPLVATPGGDIFVFGDWSKTKSRMTCGCCAVHGVQMRDQGGQPRRWRRSQSDGDHGRSTRSRVGHKSALVSSVLIVWGGDTLAKEGERNDDGLYLLNLSQFILFSAK</sequence>
<protein>
    <submittedName>
        <fullName evidence="2">Kelch motif</fullName>
    </submittedName>
</protein>
<gene>
    <name evidence="2" type="ORF">RHS01_05015</name>
</gene>
<dbReference type="Proteomes" id="UP000614334">
    <property type="component" value="Unassembled WGS sequence"/>
</dbReference>
<organism evidence="2 3">
    <name type="scientific">Rhizoctonia solani</name>
    <dbReference type="NCBI Taxonomy" id="456999"/>
    <lineage>
        <taxon>Eukaryota</taxon>
        <taxon>Fungi</taxon>
        <taxon>Dikarya</taxon>
        <taxon>Basidiomycota</taxon>
        <taxon>Agaricomycotina</taxon>
        <taxon>Agaricomycetes</taxon>
        <taxon>Cantharellales</taxon>
        <taxon>Ceratobasidiaceae</taxon>
        <taxon>Rhizoctonia</taxon>
    </lineage>
</organism>
<dbReference type="EMBL" id="JACYCF010000007">
    <property type="protein sequence ID" value="KAF8755924.1"/>
    <property type="molecule type" value="Genomic_DNA"/>
</dbReference>
<dbReference type="SUPFAM" id="SSF50965">
    <property type="entry name" value="Galactose oxidase, central domain"/>
    <property type="match status" value="1"/>
</dbReference>
<dbReference type="Gene3D" id="2.120.10.80">
    <property type="entry name" value="Kelch-type beta propeller"/>
    <property type="match status" value="1"/>
</dbReference>
<evidence type="ECO:0000256" key="1">
    <source>
        <dbReference type="SAM" id="MobiDB-lite"/>
    </source>
</evidence>
<dbReference type="InterPro" id="IPR011043">
    <property type="entry name" value="Gal_Oxase/kelch_b-propeller"/>
</dbReference>
<dbReference type="AlphaFoldDB" id="A0A8H7IEH6"/>
<comment type="caution">
    <text evidence="2">The sequence shown here is derived from an EMBL/GenBank/DDBJ whole genome shotgun (WGS) entry which is preliminary data.</text>
</comment>
<name>A0A8H7IEH6_9AGAM</name>
<feature type="region of interest" description="Disordered" evidence="1">
    <location>
        <begin position="180"/>
        <end position="204"/>
    </location>
</feature>
<evidence type="ECO:0000313" key="3">
    <source>
        <dbReference type="Proteomes" id="UP000614334"/>
    </source>
</evidence>